<evidence type="ECO:0000313" key="3">
    <source>
        <dbReference type="Proteomes" id="UP000051221"/>
    </source>
</evidence>
<dbReference type="Pfam" id="PF07238">
    <property type="entry name" value="PilZ"/>
    <property type="match status" value="2"/>
</dbReference>
<gene>
    <name evidence="2" type="ORF">AMR76_09470</name>
</gene>
<feature type="domain" description="PilZ" evidence="1">
    <location>
        <begin position="470"/>
        <end position="553"/>
    </location>
</feature>
<feature type="domain" description="PilZ" evidence="1">
    <location>
        <begin position="144"/>
        <end position="247"/>
    </location>
</feature>
<dbReference type="EMBL" id="LKHS01000007">
    <property type="protein sequence ID" value="KQH86253.1"/>
    <property type="molecule type" value="Genomic_DNA"/>
</dbReference>
<accession>A0A0Q2R203</accession>
<proteinExistence type="predicted"/>
<dbReference type="RefSeq" id="WP_055465921.1">
    <property type="nucleotide sequence ID" value="NZ_CP089603.1"/>
</dbReference>
<comment type="caution">
    <text evidence="2">The sequence shown here is derived from an EMBL/GenBank/DDBJ whole genome shotgun (WGS) entry which is preliminary data.</text>
</comment>
<dbReference type="InParanoid" id="A0A0Q2R203"/>
<reference evidence="2 3" key="1">
    <citation type="submission" date="2015-08" db="EMBL/GenBank/DDBJ databases">
        <title>Antibacterial properties of a collection of Vibrionaceae strains.</title>
        <authorList>
            <person name="Giubergia S."/>
        </authorList>
    </citation>
    <scope>NUCLEOTIDE SEQUENCE [LARGE SCALE GENOMIC DNA]</scope>
    <source>
        <strain evidence="2 3">S0821</strain>
    </source>
</reference>
<dbReference type="Proteomes" id="UP000051221">
    <property type="component" value="Unassembled WGS sequence"/>
</dbReference>
<organism evidence="2 3">
    <name type="scientific">Vibrio furnissii</name>
    <dbReference type="NCBI Taxonomy" id="29494"/>
    <lineage>
        <taxon>Bacteria</taxon>
        <taxon>Pseudomonadati</taxon>
        <taxon>Pseudomonadota</taxon>
        <taxon>Gammaproteobacteria</taxon>
        <taxon>Vibrionales</taxon>
        <taxon>Vibrionaceae</taxon>
        <taxon>Vibrio</taxon>
    </lineage>
</organism>
<dbReference type="InterPro" id="IPR009875">
    <property type="entry name" value="PilZ_domain"/>
</dbReference>
<protein>
    <submittedName>
        <fullName evidence="2">Pilus assembly protein PilZ</fullName>
    </submittedName>
</protein>
<evidence type="ECO:0000313" key="2">
    <source>
        <dbReference type="EMBL" id="KQH86253.1"/>
    </source>
</evidence>
<name>A0A0Q2R203_VIBFU</name>
<dbReference type="AlphaFoldDB" id="A0A0Q2R203"/>
<dbReference type="Gene3D" id="2.40.10.220">
    <property type="entry name" value="predicted glycosyltransferase like domains"/>
    <property type="match status" value="1"/>
</dbReference>
<keyword evidence="3" id="KW-1185">Reference proteome</keyword>
<sequence>MQQSEILSFAEQLIPVFHSPDFERLLNQLTSSHPPSVKLLVKMELNRVMAPCSKSIDLRGRVQGECREYDLDGRKHWLDDVAFNAYHKGLKKYGSYTEGVWEILYNTRNNFRVMKQRGTLNQSKLTSADSPFEVEPVKLGYDLKRQENRLKIASQVKIHLRPNQQVVHGLSVDLSASGAKFKVPSAFDYKLGDVISVFFTELAQSSEIGGLSAAIEYRILAIDDSYDNDAVKFLRTLKLTDTTVIERVIDESLRNNAQKAKHDNQDKIIRARTRGFEHSYLKHTANLPVFFSGSELKLVLMTENNQPIWQYWQDERNQQALGSLFNSARMEQLTKPGMRGSNNVLYSFKHDHQGKTLFFSMMMPEASREQRKLFWHIGARKNSWKAFRLSVFELSEEERSELATHAKELTNHSSELTHCGILQEVSDLSAAKDYLLVDKPTMASSELNPFRHPRKVEGAPLNIYFDAKTRRKEPRYKFRTPMQLMNDAQAVAEGFTVDLSKRGLSLILASPVDLKAGDMVTVNFQELKLYDKKLPLDALPYQVVRVGPEGRRLQLMIEENAQTMKSIAFFNSIIENNQDKLLRKEEVLPSPTLLEGLHNILLDKIVSSPIFVEKVGANLRPRVIGVNYPLPPHLALLAKLGHENRISLEPIFKGHTNSLLATPMRRIDGAEPQYNDVYIAAMKFGSRIQSIESRLVSDFVNTKERIQFIQRAQHMGEIYVLRVSGVPVFDPITTLMRSDLNELAQISMPHAKALEKELTAMSGFGEIIDITEEVLIRLELTQ</sequence>
<dbReference type="SUPFAM" id="SSF141371">
    <property type="entry name" value="PilZ domain-like"/>
    <property type="match status" value="2"/>
</dbReference>
<evidence type="ECO:0000259" key="1">
    <source>
        <dbReference type="Pfam" id="PF07238"/>
    </source>
</evidence>
<dbReference type="GO" id="GO:0035438">
    <property type="term" value="F:cyclic-di-GMP binding"/>
    <property type="evidence" value="ECO:0007669"/>
    <property type="project" value="InterPro"/>
</dbReference>